<dbReference type="SUPFAM" id="SSF49742">
    <property type="entry name" value="PHM/PNGase F"/>
    <property type="match status" value="1"/>
</dbReference>
<keyword evidence="3" id="KW-0326">Glycosidase</keyword>
<dbReference type="Pfam" id="PF09113">
    <property type="entry name" value="N-glycanase_C"/>
    <property type="match status" value="1"/>
</dbReference>
<feature type="domain" description="Peptide-N-glycosidase F N-terminal" evidence="2">
    <location>
        <begin position="197"/>
        <end position="383"/>
    </location>
</feature>
<dbReference type="Gene3D" id="2.60.120.230">
    <property type="match status" value="1"/>
</dbReference>
<dbReference type="OrthoDB" id="6281169at2"/>
<dbReference type="SMART" id="SM01290">
    <property type="entry name" value="N-glycanase_N"/>
    <property type="match status" value="1"/>
</dbReference>
<dbReference type="Pfam" id="PF22252">
    <property type="entry name" value="PNGase_F-II_N"/>
    <property type="match status" value="1"/>
</dbReference>
<evidence type="ECO:0000256" key="1">
    <source>
        <dbReference type="ARBA" id="ARBA00023157"/>
    </source>
</evidence>
<dbReference type="GO" id="GO:0016715">
    <property type="term" value="F:oxidoreductase activity, acting on paired donors, with incorporation or reduction of molecular oxygen, reduced ascorbate as one donor, and incorporation of one atom of oxygen"/>
    <property type="evidence" value="ECO:0007669"/>
    <property type="project" value="InterPro"/>
</dbReference>
<evidence type="ECO:0000313" key="4">
    <source>
        <dbReference type="Proteomes" id="UP000306229"/>
    </source>
</evidence>
<dbReference type="InterPro" id="IPR008977">
    <property type="entry name" value="PHM/PNGase_F_dom_sf"/>
</dbReference>
<dbReference type="GO" id="GO:0016798">
    <property type="term" value="F:hydrolase activity, acting on glycosyl bonds"/>
    <property type="evidence" value="ECO:0007669"/>
    <property type="project" value="UniProtKB-KW"/>
</dbReference>
<dbReference type="Gene3D" id="2.60.120.1570">
    <property type="entry name" value="Peptide-N-glycosidase F, N-terminal domain"/>
    <property type="match status" value="1"/>
</dbReference>
<sequence length="560" mass="63163">MKKIFVTLLFILPILAYTQKKPHSYKIAYDNISNGKKSDRTTSIDYQNQILFLSKSDDKIQQFINFNTSEVVSTITYNDQLYKQVTLFDSLPKPIFEDKPETILGFKCNYAKYNYFSNTIEVWFTEDAKVKGSPSPMFLPTKNALVLKITRNGNRTSLASAIDKIKKAEPRQYTADDALEVTAAEFEEIKINSRFTKVTIFDNETINFDGSIKAPDANIMELNKTYHLSVGSVIVKKIKLTPELKKSGNVFAKLQCRSNGDAYDRTGSVFIVPVNENNSVMNAYLKGLDQLPVYTDNTGQKYQGIVKEGNYNPPIEIMRFFTSFGANHFNDKRVINNYDWADDVRYKQEVTSLIPTDVDEIWVGVFVGNYDKGGHKVSLELDFYPSFGGNDTKNVKYIDPLFSTVNTLEMSGQNYGRLFKTDTLTVDFEIPENIEDLQMLYTSTGHGGWGAGDEFVPKMNKIFIDGIEVFTIVPWRTDCATYRFSNPASGNFGNGLSSSDLSRSNWCPGTLTPPYLIPLKDLEPGKHIIQVVIDQGNDEGSSFSHWGVTGVLVGEKRIDN</sequence>
<organism evidence="3 4">
    <name type="scientific">Aureibaculum algae</name>
    <dbReference type="NCBI Taxonomy" id="2584122"/>
    <lineage>
        <taxon>Bacteria</taxon>
        <taxon>Pseudomonadati</taxon>
        <taxon>Bacteroidota</taxon>
        <taxon>Flavobacteriia</taxon>
        <taxon>Flavobacteriales</taxon>
        <taxon>Flavobacteriaceae</taxon>
        <taxon>Aureibaculum</taxon>
    </lineage>
</organism>
<reference evidence="3 4" key="1">
    <citation type="submission" date="2019-05" db="EMBL/GenBank/DDBJ databases">
        <title>Algicella ahnfeltiae gen. nov., sp. nov., a novel marine bacterium of the family Flavobacteriaceae isolated from a red alga.</title>
        <authorList>
            <person name="Nedashkovskaya O.I."/>
            <person name="Kukhlevskiy A.D."/>
            <person name="Kim S.-G."/>
            <person name="Zhukova N.V."/>
            <person name="Mikhailov V.V."/>
        </authorList>
    </citation>
    <scope>NUCLEOTIDE SEQUENCE [LARGE SCALE GENOMIC DNA]</scope>
    <source>
        <strain evidence="3 4">10Alg115</strain>
    </source>
</reference>
<keyword evidence="3" id="KW-0378">Hydrolase</keyword>
<evidence type="ECO:0000313" key="3">
    <source>
        <dbReference type="EMBL" id="QCX38372.1"/>
    </source>
</evidence>
<accession>A0A5B7TUP6</accession>
<keyword evidence="4" id="KW-1185">Reference proteome</keyword>
<dbReference type="InterPro" id="IPR015196">
    <property type="entry name" value="PngaseF_N"/>
</dbReference>
<dbReference type="EMBL" id="CP040749">
    <property type="protein sequence ID" value="QCX38372.1"/>
    <property type="molecule type" value="Genomic_DNA"/>
</dbReference>
<dbReference type="Pfam" id="PF09112">
    <property type="entry name" value="N-glycanase_N"/>
    <property type="match status" value="1"/>
</dbReference>
<dbReference type="InterPro" id="IPR043022">
    <property type="entry name" value="PngaseF_N_sf"/>
</dbReference>
<keyword evidence="1" id="KW-1015">Disulfide bond</keyword>
<dbReference type="InterPro" id="IPR014784">
    <property type="entry name" value="Cu2_ascorb_mOase-like_C"/>
</dbReference>
<proteinExistence type="predicted"/>
<protein>
    <submittedName>
        <fullName evidence="3">Peptide-N-glycosidase</fullName>
    </submittedName>
</protein>
<dbReference type="InterPro" id="IPR015197">
    <property type="entry name" value="PngaseF_C"/>
</dbReference>
<gene>
    <name evidence="3" type="ORF">FF125_07975</name>
</gene>
<dbReference type="AlphaFoldDB" id="A0A5B7TUP6"/>
<dbReference type="KEGG" id="fbe:FF125_07975"/>
<name>A0A5B7TUP6_9FLAO</name>
<dbReference type="RefSeq" id="WP_138949266.1">
    <property type="nucleotide sequence ID" value="NZ_CP040749.1"/>
</dbReference>
<evidence type="ECO:0000259" key="2">
    <source>
        <dbReference type="SMART" id="SM01290"/>
    </source>
</evidence>
<dbReference type="Proteomes" id="UP000306229">
    <property type="component" value="Chromosome"/>
</dbReference>